<evidence type="ECO:0000256" key="1">
    <source>
        <dbReference type="SAM" id="MobiDB-lite"/>
    </source>
</evidence>
<dbReference type="GO" id="GO:0004029">
    <property type="term" value="F:aldehyde dehydrogenase (NAD+) activity"/>
    <property type="evidence" value="ECO:0007669"/>
    <property type="project" value="EnsemblMetazoa"/>
</dbReference>
<sequence>MDASRDQVYLASLEALGQWQTLQRSAERAKKRTVGNPFDLNTEQGPQVNQEQMDKILGMIQQGAKLVASGNRPKGLPGYSVQPTDVADVQDNMKIAREEIFGPVQQPDAAASRSWTRSSSVPTTQTTAWSPLFSPRIWTRPTTTLKTGSLRAGTVSVNTSKTLAALASFQRI</sequence>
<dbReference type="STRING" id="7234.B4GWZ9"/>
<dbReference type="OMA" id="MDASRDQ"/>
<dbReference type="PhylomeDB" id="B4GWZ9"/>
<dbReference type="InterPro" id="IPR016161">
    <property type="entry name" value="Ald_DH/histidinol_DH"/>
</dbReference>
<evidence type="ECO:0000259" key="2">
    <source>
        <dbReference type="Pfam" id="PF00171"/>
    </source>
</evidence>
<dbReference type="Gene3D" id="3.40.309.10">
    <property type="entry name" value="Aldehyde Dehydrogenase, Chain A, domain 2"/>
    <property type="match status" value="1"/>
</dbReference>
<dbReference type="InterPro" id="IPR016163">
    <property type="entry name" value="Ald_DH_C"/>
</dbReference>
<feature type="domain" description="Aldehyde dehydrogenase" evidence="2">
    <location>
        <begin position="22"/>
        <end position="104"/>
    </location>
</feature>
<dbReference type="SUPFAM" id="SSF53720">
    <property type="entry name" value="ALDH-like"/>
    <property type="match status" value="1"/>
</dbReference>
<feature type="compositionally biased region" description="Low complexity" evidence="1">
    <location>
        <begin position="109"/>
        <end position="120"/>
    </location>
</feature>
<dbReference type="Proteomes" id="UP000008744">
    <property type="component" value="Unassembled WGS sequence"/>
</dbReference>
<dbReference type="EMBL" id="CH479195">
    <property type="protein sequence ID" value="EDW27326.1"/>
    <property type="molecule type" value="Genomic_DNA"/>
</dbReference>
<keyword evidence="4" id="KW-1185">Reference proteome</keyword>
<dbReference type="eggNOG" id="KOG2450">
    <property type="taxonomic scope" value="Eukaryota"/>
</dbReference>
<organism evidence="4">
    <name type="scientific">Drosophila persimilis</name>
    <name type="common">Fruit fly</name>
    <dbReference type="NCBI Taxonomy" id="7234"/>
    <lineage>
        <taxon>Eukaryota</taxon>
        <taxon>Metazoa</taxon>
        <taxon>Ecdysozoa</taxon>
        <taxon>Arthropoda</taxon>
        <taxon>Hexapoda</taxon>
        <taxon>Insecta</taxon>
        <taxon>Pterygota</taxon>
        <taxon>Neoptera</taxon>
        <taxon>Endopterygota</taxon>
        <taxon>Diptera</taxon>
        <taxon>Brachycera</taxon>
        <taxon>Muscomorpha</taxon>
        <taxon>Ephydroidea</taxon>
        <taxon>Drosophilidae</taxon>
        <taxon>Drosophila</taxon>
        <taxon>Sophophora</taxon>
    </lineage>
</organism>
<dbReference type="Pfam" id="PF00171">
    <property type="entry name" value="Aldedh"/>
    <property type="match status" value="1"/>
</dbReference>
<dbReference type="HOGENOM" id="CLU_132844_0_0_1"/>
<dbReference type="GO" id="GO:0006117">
    <property type="term" value="P:acetaldehyde metabolic process"/>
    <property type="evidence" value="ECO:0007669"/>
    <property type="project" value="EnsemblMetazoa"/>
</dbReference>
<dbReference type="PANTHER" id="PTHR11699">
    <property type="entry name" value="ALDEHYDE DEHYDROGENASE-RELATED"/>
    <property type="match status" value="1"/>
</dbReference>
<evidence type="ECO:0000313" key="4">
    <source>
        <dbReference type="Proteomes" id="UP000008744"/>
    </source>
</evidence>
<protein>
    <submittedName>
        <fullName evidence="3">GL21091</fullName>
    </submittedName>
</protein>
<dbReference type="AlphaFoldDB" id="B4GWZ9"/>
<dbReference type="OrthoDB" id="310895at2759"/>
<dbReference type="GO" id="GO:0045471">
    <property type="term" value="P:response to ethanol"/>
    <property type="evidence" value="ECO:0007669"/>
    <property type="project" value="EnsemblMetazoa"/>
</dbReference>
<accession>B4GWZ9</accession>
<feature type="region of interest" description="Disordered" evidence="1">
    <location>
        <begin position="105"/>
        <end position="126"/>
    </location>
</feature>
<evidence type="ECO:0000313" key="3">
    <source>
        <dbReference type="EMBL" id="EDW27326.1"/>
    </source>
</evidence>
<name>B4GWZ9_DROPE</name>
<dbReference type="GO" id="GO:0005739">
    <property type="term" value="C:mitochondrion"/>
    <property type="evidence" value="ECO:0007669"/>
    <property type="project" value="EnsemblMetazoa"/>
</dbReference>
<reference evidence="3 4" key="1">
    <citation type="journal article" date="2007" name="Nature">
        <title>Evolution of genes and genomes on the Drosophila phylogeny.</title>
        <authorList>
            <consortium name="Drosophila 12 Genomes Consortium"/>
            <person name="Clark A.G."/>
            <person name="Eisen M.B."/>
            <person name="Smith D.R."/>
            <person name="Bergman C.M."/>
            <person name="Oliver B."/>
            <person name="Markow T.A."/>
            <person name="Kaufman T.C."/>
            <person name="Kellis M."/>
            <person name="Gelbart W."/>
            <person name="Iyer V.N."/>
            <person name="Pollard D.A."/>
            <person name="Sackton T.B."/>
            <person name="Larracuente A.M."/>
            <person name="Singh N.D."/>
            <person name="Abad J.P."/>
            <person name="Abt D.N."/>
            <person name="Adryan B."/>
            <person name="Aguade M."/>
            <person name="Akashi H."/>
            <person name="Anderson W.W."/>
            <person name="Aquadro C.F."/>
            <person name="Ardell D.H."/>
            <person name="Arguello R."/>
            <person name="Artieri C.G."/>
            <person name="Barbash D.A."/>
            <person name="Barker D."/>
            <person name="Barsanti P."/>
            <person name="Batterham P."/>
            <person name="Batzoglou S."/>
            <person name="Begun D."/>
            <person name="Bhutkar A."/>
            <person name="Blanco E."/>
            <person name="Bosak S.A."/>
            <person name="Bradley R.K."/>
            <person name="Brand A.D."/>
            <person name="Brent M.R."/>
            <person name="Brooks A.N."/>
            <person name="Brown R.H."/>
            <person name="Butlin R.K."/>
            <person name="Caggese C."/>
            <person name="Calvi B.R."/>
            <person name="Bernardo de Carvalho A."/>
            <person name="Caspi A."/>
            <person name="Castrezana S."/>
            <person name="Celniker S.E."/>
            <person name="Chang J.L."/>
            <person name="Chapple C."/>
            <person name="Chatterji S."/>
            <person name="Chinwalla A."/>
            <person name="Civetta A."/>
            <person name="Clifton S.W."/>
            <person name="Comeron J.M."/>
            <person name="Costello J.C."/>
            <person name="Coyne J.A."/>
            <person name="Daub J."/>
            <person name="David R.G."/>
            <person name="Delcher A.L."/>
            <person name="Delehaunty K."/>
            <person name="Do C.B."/>
            <person name="Ebling H."/>
            <person name="Edwards K."/>
            <person name="Eickbush T."/>
            <person name="Evans J.D."/>
            <person name="Filipski A."/>
            <person name="Findeiss S."/>
            <person name="Freyhult E."/>
            <person name="Fulton L."/>
            <person name="Fulton R."/>
            <person name="Garcia A.C."/>
            <person name="Gardiner A."/>
            <person name="Garfield D.A."/>
            <person name="Garvin B.E."/>
            <person name="Gibson G."/>
            <person name="Gilbert D."/>
            <person name="Gnerre S."/>
            <person name="Godfrey J."/>
            <person name="Good R."/>
            <person name="Gotea V."/>
            <person name="Gravely B."/>
            <person name="Greenberg A.J."/>
            <person name="Griffiths-Jones S."/>
            <person name="Gross S."/>
            <person name="Guigo R."/>
            <person name="Gustafson E.A."/>
            <person name="Haerty W."/>
            <person name="Hahn M.W."/>
            <person name="Halligan D.L."/>
            <person name="Halpern A.L."/>
            <person name="Halter G.M."/>
            <person name="Han M.V."/>
            <person name="Heger A."/>
            <person name="Hillier L."/>
            <person name="Hinrichs A.S."/>
            <person name="Holmes I."/>
            <person name="Hoskins R.A."/>
            <person name="Hubisz M.J."/>
            <person name="Hultmark D."/>
            <person name="Huntley M.A."/>
            <person name="Jaffe D.B."/>
            <person name="Jagadeeshan S."/>
            <person name="Jeck W.R."/>
            <person name="Johnson J."/>
            <person name="Jones C.D."/>
            <person name="Jordan W.C."/>
            <person name="Karpen G.H."/>
            <person name="Kataoka E."/>
            <person name="Keightley P.D."/>
            <person name="Kheradpour P."/>
            <person name="Kirkness E.F."/>
            <person name="Koerich L.B."/>
            <person name="Kristiansen K."/>
            <person name="Kudrna D."/>
            <person name="Kulathinal R.J."/>
            <person name="Kumar S."/>
            <person name="Kwok R."/>
            <person name="Lander E."/>
            <person name="Langley C.H."/>
            <person name="Lapoint R."/>
            <person name="Lazzaro B.P."/>
            <person name="Lee S.J."/>
            <person name="Levesque L."/>
            <person name="Li R."/>
            <person name="Lin C.F."/>
            <person name="Lin M.F."/>
            <person name="Lindblad-Toh K."/>
            <person name="Llopart A."/>
            <person name="Long M."/>
            <person name="Low L."/>
            <person name="Lozovsky E."/>
            <person name="Lu J."/>
            <person name="Luo M."/>
            <person name="Machado C.A."/>
            <person name="Makalowski W."/>
            <person name="Marzo M."/>
            <person name="Matsuda M."/>
            <person name="Matzkin L."/>
            <person name="McAllister B."/>
            <person name="McBride C.S."/>
            <person name="McKernan B."/>
            <person name="McKernan K."/>
            <person name="Mendez-Lago M."/>
            <person name="Minx P."/>
            <person name="Mollenhauer M.U."/>
            <person name="Montooth K."/>
            <person name="Mount S.M."/>
            <person name="Mu X."/>
            <person name="Myers E."/>
            <person name="Negre B."/>
            <person name="Newfeld S."/>
            <person name="Nielsen R."/>
            <person name="Noor M.A."/>
            <person name="O'Grady P."/>
            <person name="Pachter L."/>
            <person name="Papaceit M."/>
            <person name="Parisi M.J."/>
            <person name="Parisi M."/>
            <person name="Parts L."/>
            <person name="Pedersen J.S."/>
            <person name="Pesole G."/>
            <person name="Phillippy A.M."/>
            <person name="Ponting C.P."/>
            <person name="Pop M."/>
            <person name="Porcelli D."/>
            <person name="Powell J.R."/>
            <person name="Prohaska S."/>
            <person name="Pruitt K."/>
            <person name="Puig M."/>
            <person name="Quesneville H."/>
            <person name="Ram K.R."/>
            <person name="Rand D."/>
            <person name="Rasmussen M.D."/>
            <person name="Reed L.K."/>
            <person name="Reenan R."/>
            <person name="Reily A."/>
            <person name="Remington K.A."/>
            <person name="Rieger T.T."/>
            <person name="Ritchie M.G."/>
            <person name="Robin C."/>
            <person name="Rogers Y.H."/>
            <person name="Rohde C."/>
            <person name="Rozas J."/>
            <person name="Rubenfield M.J."/>
            <person name="Ruiz A."/>
            <person name="Russo S."/>
            <person name="Salzberg S.L."/>
            <person name="Sanchez-Gracia A."/>
            <person name="Saranga D.J."/>
            <person name="Sato H."/>
            <person name="Schaeffer S.W."/>
            <person name="Schatz M.C."/>
            <person name="Schlenke T."/>
            <person name="Schwartz R."/>
            <person name="Segarra C."/>
            <person name="Singh R.S."/>
            <person name="Sirot L."/>
            <person name="Sirota M."/>
            <person name="Sisneros N.B."/>
            <person name="Smith C.D."/>
            <person name="Smith T.F."/>
            <person name="Spieth J."/>
            <person name="Stage D.E."/>
            <person name="Stark A."/>
            <person name="Stephan W."/>
            <person name="Strausberg R.L."/>
            <person name="Strempel S."/>
            <person name="Sturgill D."/>
            <person name="Sutton G."/>
            <person name="Sutton G.G."/>
            <person name="Tao W."/>
            <person name="Teichmann S."/>
            <person name="Tobari Y.N."/>
            <person name="Tomimura Y."/>
            <person name="Tsolas J.M."/>
            <person name="Valente V.L."/>
            <person name="Venter E."/>
            <person name="Venter J.C."/>
            <person name="Vicario S."/>
            <person name="Vieira F.G."/>
            <person name="Vilella A.J."/>
            <person name="Villasante A."/>
            <person name="Walenz B."/>
            <person name="Wang J."/>
            <person name="Wasserman M."/>
            <person name="Watts T."/>
            <person name="Wilson D."/>
            <person name="Wilson R.K."/>
            <person name="Wing R.A."/>
            <person name="Wolfner M.F."/>
            <person name="Wong A."/>
            <person name="Wong G.K."/>
            <person name="Wu C.I."/>
            <person name="Wu G."/>
            <person name="Yamamoto D."/>
            <person name="Yang H.P."/>
            <person name="Yang S.P."/>
            <person name="Yorke J.A."/>
            <person name="Yoshida K."/>
            <person name="Zdobnov E."/>
            <person name="Zhang P."/>
            <person name="Zhang Y."/>
            <person name="Zimin A.V."/>
            <person name="Baldwin J."/>
            <person name="Abdouelleil A."/>
            <person name="Abdulkadir J."/>
            <person name="Abebe A."/>
            <person name="Abera B."/>
            <person name="Abreu J."/>
            <person name="Acer S.C."/>
            <person name="Aftuck L."/>
            <person name="Alexander A."/>
            <person name="An P."/>
            <person name="Anderson E."/>
            <person name="Anderson S."/>
            <person name="Arachi H."/>
            <person name="Azer M."/>
            <person name="Bachantsang P."/>
            <person name="Barry A."/>
            <person name="Bayul T."/>
            <person name="Berlin A."/>
            <person name="Bessette D."/>
            <person name="Bloom T."/>
            <person name="Blye J."/>
            <person name="Boguslavskiy L."/>
            <person name="Bonnet C."/>
            <person name="Boukhgalter B."/>
            <person name="Bourzgui I."/>
            <person name="Brown A."/>
            <person name="Cahill P."/>
            <person name="Channer S."/>
            <person name="Cheshatsang Y."/>
            <person name="Chuda L."/>
            <person name="Citroen M."/>
            <person name="Collymore A."/>
            <person name="Cooke P."/>
            <person name="Costello M."/>
            <person name="D'Aco K."/>
            <person name="Daza R."/>
            <person name="De Haan G."/>
            <person name="DeGray S."/>
            <person name="DeMaso C."/>
            <person name="Dhargay N."/>
            <person name="Dooley K."/>
            <person name="Dooley E."/>
            <person name="Doricent M."/>
            <person name="Dorje P."/>
            <person name="Dorjee K."/>
            <person name="Dupes A."/>
            <person name="Elong R."/>
            <person name="Falk J."/>
            <person name="Farina A."/>
            <person name="Faro S."/>
            <person name="Ferguson D."/>
            <person name="Fisher S."/>
            <person name="Foley C.D."/>
            <person name="Franke A."/>
            <person name="Friedrich D."/>
            <person name="Gadbois L."/>
            <person name="Gearin G."/>
            <person name="Gearin C.R."/>
            <person name="Giannoukos G."/>
            <person name="Goode T."/>
            <person name="Graham J."/>
            <person name="Grandbois E."/>
            <person name="Grewal S."/>
            <person name="Gyaltsen K."/>
            <person name="Hafez N."/>
            <person name="Hagos B."/>
            <person name="Hall J."/>
            <person name="Henson C."/>
            <person name="Hollinger A."/>
            <person name="Honan T."/>
            <person name="Huard M.D."/>
            <person name="Hughes L."/>
            <person name="Hurhula B."/>
            <person name="Husby M.E."/>
            <person name="Kamat A."/>
            <person name="Kanga B."/>
            <person name="Kashin S."/>
            <person name="Khazanovich D."/>
            <person name="Kisner P."/>
            <person name="Lance K."/>
            <person name="Lara M."/>
            <person name="Lee W."/>
            <person name="Lennon N."/>
            <person name="Letendre F."/>
            <person name="LeVine R."/>
            <person name="Lipovsky A."/>
            <person name="Liu X."/>
            <person name="Liu J."/>
            <person name="Liu S."/>
            <person name="Lokyitsang T."/>
            <person name="Lokyitsang Y."/>
            <person name="Lubonja R."/>
            <person name="Lui A."/>
            <person name="MacDonald P."/>
            <person name="Magnisalis V."/>
            <person name="Maru K."/>
            <person name="Matthews C."/>
            <person name="McCusker W."/>
            <person name="McDonough S."/>
            <person name="Mehta T."/>
            <person name="Meldrim J."/>
            <person name="Meneus L."/>
            <person name="Mihai O."/>
            <person name="Mihalev A."/>
            <person name="Mihova T."/>
            <person name="Mittelman R."/>
            <person name="Mlenga V."/>
            <person name="Montmayeur A."/>
            <person name="Mulrain L."/>
            <person name="Navidi A."/>
            <person name="Naylor J."/>
            <person name="Negash T."/>
            <person name="Nguyen T."/>
            <person name="Nguyen N."/>
            <person name="Nicol R."/>
            <person name="Norbu C."/>
            <person name="Norbu N."/>
            <person name="Novod N."/>
            <person name="O'Neill B."/>
            <person name="Osman S."/>
            <person name="Markiewicz E."/>
            <person name="Oyono O.L."/>
            <person name="Patti C."/>
            <person name="Phunkhang P."/>
            <person name="Pierre F."/>
            <person name="Priest M."/>
            <person name="Raghuraman S."/>
            <person name="Rege F."/>
            <person name="Reyes R."/>
            <person name="Rise C."/>
            <person name="Rogov P."/>
            <person name="Ross K."/>
            <person name="Ryan E."/>
            <person name="Settipalli S."/>
            <person name="Shea T."/>
            <person name="Sherpa N."/>
            <person name="Shi L."/>
            <person name="Shih D."/>
            <person name="Sparrow T."/>
            <person name="Spaulding J."/>
            <person name="Stalker J."/>
            <person name="Stange-Thomann N."/>
            <person name="Stavropoulos S."/>
            <person name="Stone C."/>
            <person name="Strader C."/>
            <person name="Tesfaye S."/>
            <person name="Thomson T."/>
            <person name="Thoulutsang Y."/>
            <person name="Thoulutsang D."/>
            <person name="Topham K."/>
            <person name="Topping I."/>
            <person name="Tsamla T."/>
            <person name="Vassiliev H."/>
            <person name="Vo A."/>
            <person name="Wangchuk T."/>
            <person name="Wangdi T."/>
            <person name="Weiand M."/>
            <person name="Wilkinson J."/>
            <person name="Wilson A."/>
            <person name="Yadav S."/>
            <person name="Young G."/>
            <person name="Yu Q."/>
            <person name="Zembek L."/>
            <person name="Zhong D."/>
            <person name="Zimmer A."/>
            <person name="Zwirko Z."/>
            <person name="Jaffe D.B."/>
            <person name="Alvarez P."/>
            <person name="Brockman W."/>
            <person name="Butler J."/>
            <person name="Chin C."/>
            <person name="Gnerre S."/>
            <person name="Grabherr M."/>
            <person name="Kleber M."/>
            <person name="Mauceli E."/>
            <person name="MacCallum I."/>
        </authorList>
    </citation>
    <scope>NUCLEOTIDE SEQUENCE [LARGE SCALE GENOMIC DNA]</scope>
    <source>
        <strain evidence="4">MSH-3 / Tucson 14011-0111.49</strain>
    </source>
</reference>
<gene>
    <name evidence="3" type="primary">Dper\GL21091</name>
    <name evidence="3" type="ORF">Dper_GL21091</name>
</gene>
<proteinExistence type="predicted"/>
<dbReference type="InterPro" id="IPR015590">
    <property type="entry name" value="Aldehyde_DH_dom"/>
</dbReference>